<dbReference type="Gene3D" id="3.20.20.30">
    <property type="entry name" value="Luciferase-like domain"/>
    <property type="match status" value="1"/>
</dbReference>
<dbReference type="InterPro" id="IPR019921">
    <property type="entry name" value="Lucif-like_OxRdtase_Rv2161c"/>
</dbReference>
<dbReference type="OrthoDB" id="3206024at2"/>
<reference evidence="6 7" key="1">
    <citation type="submission" date="2016-10" db="EMBL/GenBank/DDBJ databases">
        <title>Evaluation of Human, Veterinary and Environmental Mycobacterium chelonae Isolates by Core Genome Phylogenomic Analysis, Targeted Gene Comparison, and Anti-microbial Susceptibility Patterns: A Tale of Mistaken Identities.</title>
        <authorList>
            <person name="Fogelson S.B."/>
            <person name="Camus A.C."/>
            <person name="Lorenz W."/>
            <person name="Vasireddy R."/>
            <person name="Vasireddy S."/>
            <person name="Smith T."/>
            <person name="Brown-Elliott B.A."/>
            <person name="Wallace R.J.Jr."/>
            <person name="Hasan N.A."/>
            <person name="Reischl U."/>
            <person name="Sanchez S."/>
        </authorList>
    </citation>
    <scope>NUCLEOTIDE SEQUENCE [LARGE SCALE GENOMIC DNA]</scope>
    <source>
        <strain evidence="6 7">1559</strain>
    </source>
</reference>
<evidence type="ECO:0000256" key="1">
    <source>
        <dbReference type="ARBA" id="ARBA00022630"/>
    </source>
</evidence>
<comment type="caution">
    <text evidence="6">The sequence shown here is derived from an EMBL/GenBank/DDBJ whole genome shotgun (WGS) entry which is preliminary data.</text>
</comment>
<keyword evidence="4" id="KW-0503">Monooxygenase</keyword>
<evidence type="ECO:0000313" key="6">
    <source>
        <dbReference type="EMBL" id="OHU22382.1"/>
    </source>
</evidence>
<dbReference type="GO" id="GO:0008726">
    <property type="term" value="F:alkanesulfonate monooxygenase activity"/>
    <property type="evidence" value="ECO:0007669"/>
    <property type="project" value="TreeGrafter"/>
</dbReference>
<feature type="domain" description="Luciferase-like" evidence="5">
    <location>
        <begin position="1"/>
        <end position="229"/>
    </location>
</feature>
<sequence>MRFGIALPHFAHLAAPGPITEITRAAEGNGYHSVWASDHVIVPAGTPFLPDELTEILATLAYLAGKTTRLTLGTSVLVAPYRPALFTAKYLSTLDVLAEGRLAVAVGVGRLEPEFEALGVAFADKWSRTDEDLRVWHDLWTTDTSNFDGRWTSYHDVRMFPTGHGGRNGPPVYFGGGGPRAIRRAAHADGWHPIVLGTPEPPPEISQYEQACRDAGRPRGHVQVRYMAGYPTVDIDAWPFSGNQDERRQQAQRFADAGVDELIIDATMLALSNLSAAQIVSLLERFAREVIEPMGAVNE</sequence>
<dbReference type="NCBIfam" id="TIGR03619">
    <property type="entry name" value="F420_Rv2161c"/>
    <property type="match status" value="1"/>
</dbReference>
<dbReference type="InterPro" id="IPR011251">
    <property type="entry name" value="Luciferase-like_dom"/>
</dbReference>
<dbReference type="SUPFAM" id="SSF51679">
    <property type="entry name" value="Bacterial luciferase-like"/>
    <property type="match status" value="1"/>
</dbReference>
<dbReference type="RefSeq" id="WP_070938823.1">
    <property type="nucleotide sequence ID" value="NZ_MLIK01000019.1"/>
</dbReference>
<evidence type="ECO:0000259" key="5">
    <source>
        <dbReference type="Pfam" id="PF00296"/>
    </source>
</evidence>
<name>A0A1S1LBU4_9MYCO</name>
<dbReference type="AlphaFoldDB" id="A0A1S1LBU4"/>
<dbReference type="PANTHER" id="PTHR42847">
    <property type="entry name" value="ALKANESULFONATE MONOOXYGENASE"/>
    <property type="match status" value="1"/>
</dbReference>
<accession>A0A1S1LBU4</accession>
<dbReference type="Proteomes" id="UP000179616">
    <property type="component" value="Unassembled WGS sequence"/>
</dbReference>
<protein>
    <recommendedName>
        <fullName evidence="5">Luciferase-like domain-containing protein</fullName>
    </recommendedName>
</protein>
<evidence type="ECO:0000256" key="4">
    <source>
        <dbReference type="ARBA" id="ARBA00023033"/>
    </source>
</evidence>
<dbReference type="STRING" id="948102.BKG76_18145"/>
<dbReference type="GO" id="GO:0046306">
    <property type="term" value="P:alkanesulfonate catabolic process"/>
    <property type="evidence" value="ECO:0007669"/>
    <property type="project" value="TreeGrafter"/>
</dbReference>
<dbReference type="InterPro" id="IPR036661">
    <property type="entry name" value="Luciferase-like_sf"/>
</dbReference>
<gene>
    <name evidence="6" type="ORF">BKG76_18145</name>
</gene>
<evidence type="ECO:0000256" key="2">
    <source>
        <dbReference type="ARBA" id="ARBA00022643"/>
    </source>
</evidence>
<dbReference type="Pfam" id="PF00296">
    <property type="entry name" value="Bac_luciferase"/>
    <property type="match status" value="1"/>
</dbReference>
<keyword evidence="2" id="KW-0288">FMN</keyword>
<dbReference type="InterPro" id="IPR050172">
    <property type="entry name" value="SsuD_RutA_monooxygenase"/>
</dbReference>
<keyword evidence="1" id="KW-0285">Flavoprotein</keyword>
<dbReference type="GeneID" id="57168737"/>
<evidence type="ECO:0000256" key="3">
    <source>
        <dbReference type="ARBA" id="ARBA00023002"/>
    </source>
</evidence>
<keyword evidence="3" id="KW-0560">Oxidoreductase</keyword>
<dbReference type="PANTHER" id="PTHR42847:SF4">
    <property type="entry name" value="ALKANESULFONATE MONOOXYGENASE-RELATED"/>
    <property type="match status" value="1"/>
</dbReference>
<proteinExistence type="predicted"/>
<organism evidence="6 7">
    <name type="scientific">Mycobacteroides franklinii</name>
    <dbReference type="NCBI Taxonomy" id="948102"/>
    <lineage>
        <taxon>Bacteria</taxon>
        <taxon>Bacillati</taxon>
        <taxon>Actinomycetota</taxon>
        <taxon>Actinomycetes</taxon>
        <taxon>Mycobacteriales</taxon>
        <taxon>Mycobacteriaceae</taxon>
        <taxon>Mycobacteroides</taxon>
    </lineage>
</organism>
<dbReference type="EMBL" id="MLIK01000019">
    <property type="protein sequence ID" value="OHU22382.1"/>
    <property type="molecule type" value="Genomic_DNA"/>
</dbReference>
<evidence type="ECO:0000313" key="7">
    <source>
        <dbReference type="Proteomes" id="UP000179616"/>
    </source>
</evidence>